<protein>
    <submittedName>
        <fullName evidence="2">Uncharacterized protein</fullName>
    </submittedName>
</protein>
<dbReference type="Proteomes" id="UP001430953">
    <property type="component" value="Unassembled WGS sequence"/>
</dbReference>
<comment type="caution">
    <text evidence="2">The sequence shown here is derived from an EMBL/GenBank/DDBJ whole genome shotgun (WGS) entry which is preliminary data.</text>
</comment>
<sequence length="110" mass="12633">MGSIDFFLLTATQYFIRSCLTCLDCYIVLDSCAGNLYSRRCKSIFLRALRVTMMQYNNIPPDFFFFFFFFFPPVAPLYSSAINVKVSSRPAPSVGANSQEEDGRIYRTML</sequence>
<keyword evidence="1" id="KW-1133">Transmembrane helix</keyword>
<gene>
    <name evidence="2" type="ORF">PUN28_018044</name>
</gene>
<dbReference type="AlphaFoldDB" id="A0AAW2EKX2"/>
<evidence type="ECO:0000313" key="2">
    <source>
        <dbReference type="EMBL" id="KAL0102487.1"/>
    </source>
</evidence>
<keyword evidence="1" id="KW-0472">Membrane</keyword>
<name>A0AAW2EKX2_9HYME</name>
<keyword evidence="1" id="KW-0812">Transmembrane</keyword>
<evidence type="ECO:0000313" key="3">
    <source>
        <dbReference type="Proteomes" id="UP001430953"/>
    </source>
</evidence>
<proteinExistence type="predicted"/>
<feature type="transmembrane region" description="Helical" evidence="1">
    <location>
        <begin position="63"/>
        <end position="84"/>
    </location>
</feature>
<accession>A0AAW2EKX2</accession>
<reference evidence="2 3" key="1">
    <citation type="submission" date="2023-03" db="EMBL/GenBank/DDBJ databases">
        <title>High recombination rates correlate with genetic variation in Cardiocondyla obscurior ants.</title>
        <authorList>
            <person name="Errbii M."/>
        </authorList>
    </citation>
    <scope>NUCLEOTIDE SEQUENCE [LARGE SCALE GENOMIC DNA]</scope>
    <source>
        <strain evidence="2">Alpha-2009</strain>
        <tissue evidence="2">Whole body</tissue>
    </source>
</reference>
<keyword evidence="3" id="KW-1185">Reference proteome</keyword>
<evidence type="ECO:0000256" key="1">
    <source>
        <dbReference type="SAM" id="Phobius"/>
    </source>
</evidence>
<organism evidence="2 3">
    <name type="scientific">Cardiocondyla obscurior</name>
    <dbReference type="NCBI Taxonomy" id="286306"/>
    <lineage>
        <taxon>Eukaryota</taxon>
        <taxon>Metazoa</taxon>
        <taxon>Ecdysozoa</taxon>
        <taxon>Arthropoda</taxon>
        <taxon>Hexapoda</taxon>
        <taxon>Insecta</taxon>
        <taxon>Pterygota</taxon>
        <taxon>Neoptera</taxon>
        <taxon>Endopterygota</taxon>
        <taxon>Hymenoptera</taxon>
        <taxon>Apocrita</taxon>
        <taxon>Aculeata</taxon>
        <taxon>Formicoidea</taxon>
        <taxon>Formicidae</taxon>
        <taxon>Myrmicinae</taxon>
        <taxon>Cardiocondyla</taxon>
    </lineage>
</organism>
<dbReference type="EMBL" id="JADYXP020000022">
    <property type="protein sequence ID" value="KAL0102487.1"/>
    <property type="molecule type" value="Genomic_DNA"/>
</dbReference>